<evidence type="ECO:0000313" key="2">
    <source>
        <dbReference type="EMBL" id="KGF48409.1"/>
    </source>
</evidence>
<dbReference type="RefSeq" id="WP_036884235.1">
    <property type="nucleotide sequence ID" value="NZ_JRNR01000098.1"/>
</dbReference>
<feature type="signal peptide" evidence="1">
    <location>
        <begin position="1"/>
        <end position="19"/>
    </location>
</feature>
<dbReference type="SUPFAM" id="SSF47781">
    <property type="entry name" value="RuvA domain 2-like"/>
    <property type="match status" value="1"/>
</dbReference>
<accession>A0A096CSW1</accession>
<comment type="caution">
    <text evidence="2">The sequence shown here is derived from an EMBL/GenBank/DDBJ whole genome shotgun (WGS) entry which is preliminary data.</text>
</comment>
<reference evidence="2 3" key="1">
    <citation type="submission" date="2014-07" db="EMBL/GenBank/DDBJ databases">
        <authorList>
            <person name="McCorrison J."/>
            <person name="Sanka R."/>
            <person name="Torralba M."/>
            <person name="Gillis M."/>
            <person name="Haft D.H."/>
            <person name="Methe B."/>
            <person name="Sutton G."/>
            <person name="Nelson K.E."/>
        </authorList>
    </citation>
    <scope>NUCLEOTIDE SEQUENCE [LARGE SCALE GENOMIC DNA]</scope>
    <source>
        <strain evidence="2 3">DNF00882</strain>
    </source>
</reference>
<feature type="chain" id="PRO_5001917158" evidence="1">
    <location>
        <begin position="20"/>
        <end position="666"/>
    </location>
</feature>
<protein>
    <submittedName>
        <fullName evidence="2">DNA-binding protein</fullName>
    </submittedName>
</protein>
<evidence type="ECO:0000313" key="3">
    <source>
        <dbReference type="Proteomes" id="UP000029538"/>
    </source>
</evidence>
<dbReference type="InterPro" id="IPR010994">
    <property type="entry name" value="RuvA_2-like"/>
</dbReference>
<proteinExistence type="predicted"/>
<sequence length="666" mass="76572">MKRIFLSFMFLSICNIISAQFIHPWEEYYNELTQAEQAQGTLNEDVYELLCNLEEAPLNLNTATREDLERIPFLTPKQVEDIQAYVYQYHGLRSLGELSMIESLDMPRCQLLRYFVYVENAEEKSHFPTAKNILKYGKHNLIFTGQIPFYTRKGDRNGYLGYQYAHSFRYKFHYSDYLQVGLVGAKDAGEPFFTNGNPMGYDHYSFYIMARKMGRIKALALGRYKVKLGQGLILNTDFGFGKLANVANLERTTNIIRPHSSRSQANYLQGAAATVTLSKHIDFTSFLSYRKIDATLTNNGAIRTILKSGYHRTPNEMNKKNNAAETIIGTNIQGRWQNFNLSFAGLYTHFNRPLQPNKNVKYRAFAPEGYNFWNISMSYGYVKPRWNISGEVATSSSGGVAIINNLSVRANNSLSFNLVQRHYGYQYNAIFSRGFSDGGHIQNETGLLIGADWQANRHLSLMAYTDFAYFPKPTFFTSKASHAWDNCILASYKVGKLDFSARYRLKIRQRDNKEKTFMETETMQRGRLSTTYHAEKWSAKTQIDIALNSFQQQSFGYMVSESAMWQPTKWLKTILNMGYFHTDDYASRLYVYEPNLLYSFTFPTYDGKGMRLCGVAQANITDQLIAVLKIGSTKYFDRKQIASSLQQINSSIKTDLELQIQWKIGK</sequence>
<keyword evidence="2" id="KW-0238">DNA-binding</keyword>
<keyword evidence="1" id="KW-0732">Signal</keyword>
<name>A0A096CSW1_9BACT</name>
<dbReference type="AlphaFoldDB" id="A0A096CSW1"/>
<evidence type="ECO:0000256" key="1">
    <source>
        <dbReference type="SAM" id="SignalP"/>
    </source>
</evidence>
<dbReference type="Proteomes" id="UP000029538">
    <property type="component" value="Unassembled WGS sequence"/>
</dbReference>
<dbReference type="GO" id="GO:0003677">
    <property type="term" value="F:DNA binding"/>
    <property type="evidence" value="ECO:0007669"/>
    <property type="project" value="UniProtKB-KW"/>
</dbReference>
<organism evidence="2 3">
    <name type="scientific">Prevotella disiens DNF00882</name>
    <dbReference type="NCBI Taxonomy" id="1401075"/>
    <lineage>
        <taxon>Bacteria</taxon>
        <taxon>Pseudomonadati</taxon>
        <taxon>Bacteroidota</taxon>
        <taxon>Bacteroidia</taxon>
        <taxon>Bacteroidales</taxon>
        <taxon>Prevotellaceae</taxon>
        <taxon>Prevotella</taxon>
    </lineage>
</organism>
<dbReference type="EMBL" id="JRNR01000098">
    <property type="protein sequence ID" value="KGF48409.1"/>
    <property type="molecule type" value="Genomic_DNA"/>
</dbReference>
<gene>
    <name evidence="2" type="ORF">HMPREF0654_09350</name>
</gene>